<comment type="caution">
    <text evidence="1">The sequence shown here is derived from an EMBL/GenBank/DDBJ whole genome shotgun (WGS) entry which is preliminary data.</text>
</comment>
<dbReference type="EMBL" id="SCKW01000002">
    <property type="protein sequence ID" value="RWZ79826.1"/>
    <property type="molecule type" value="Genomic_DNA"/>
</dbReference>
<gene>
    <name evidence="1" type="ORF">EOT04_00345</name>
</gene>
<dbReference type="GO" id="GO:0016884">
    <property type="term" value="F:carbon-nitrogen ligase activity, with glutamine as amido-N-donor"/>
    <property type="evidence" value="ECO:0007669"/>
    <property type="project" value="InterPro"/>
</dbReference>
<dbReference type="InterPro" id="IPR019004">
    <property type="entry name" value="YqeY/Aim41"/>
</dbReference>
<reference evidence="1" key="1">
    <citation type="submission" date="2019-01" db="EMBL/GenBank/DDBJ databases">
        <title>Genomic signatures and co-occurrence patterns of the ultra-small Saccharimodia (Patescibacteria phylum) suggest a symbiotic lifestyle.</title>
        <authorList>
            <person name="Lemos L."/>
            <person name="Medeiros J."/>
            <person name="Andreote F."/>
            <person name="Fernandes G."/>
            <person name="Varani A."/>
            <person name="Oliveira G."/>
            <person name="Pylro V."/>
        </authorList>
    </citation>
    <scope>NUCLEOTIDE SEQUENCE [LARGE SCALE GENOMIC DNA]</scope>
    <source>
        <strain evidence="1">AMD01</strain>
    </source>
</reference>
<dbReference type="InterPro" id="IPR023168">
    <property type="entry name" value="GatB_Yqey_C_2"/>
</dbReference>
<organism evidence="1 2">
    <name type="scientific">Candidatus Chaera renei</name>
    <dbReference type="NCBI Taxonomy" id="2506947"/>
    <lineage>
        <taxon>Bacteria</taxon>
        <taxon>Candidatus Saccharimonadota</taxon>
        <taxon>Candidatus Saccharimonadia</taxon>
        <taxon>Candidatus Saccharimonadales</taxon>
        <taxon>Candidatus Saccharimonadaceae</taxon>
        <taxon>Candidatus Chaera</taxon>
    </lineage>
</organism>
<name>A0A4Q0AJU3_9BACT</name>
<protein>
    <submittedName>
        <fullName evidence="1">GatB/YqeY domain-containing protein</fullName>
    </submittedName>
</protein>
<evidence type="ECO:0000313" key="1">
    <source>
        <dbReference type="EMBL" id="RWZ79826.1"/>
    </source>
</evidence>
<accession>A0A4Q0AJU3</accession>
<keyword evidence="2" id="KW-1185">Reference proteome</keyword>
<dbReference type="InterPro" id="IPR042184">
    <property type="entry name" value="YqeY/Aim41_N"/>
</dbReference>
<sequence>MELQRRIEQDIKTALLGGDKTTAETLKGLKSAILYAQKKNGATTISDLEIAAILQAEQKKRDEAAELYKRGGNQAAADKELQEKTIIARYLPTQLSDDELAAVVDAAVAKNPQAGLGAIIADVRQAAGAAADGSRVAAMVKQKLGL</sequence>
<proteinExistence type="predicted"/>
<dbReference type="Pfam" id="PF09424">
    <property type="entry name" value="YqeY"/>
    <property type="match status" value="1"/>
</dbReference>
<dbReference type="AlphaFoldDB" id="A0A4Q0AJU3"/>
<evidence type="ECO:0000313" key="2">
    <source>
        <dbReference type="Proteomes" id="UP000289269"/>
    </source>
</evidence>
<dbReference type="Proteomes" id="UP000289269">
    <property type="component" value="Unassembled WGS sequence"/>
</dbReference>
<dbReference type="SUPFAM" id="SSF89095">
    <property type="entry name" value="GatB/YqeY motif"/>
    <property type="match status" value="1"/>
</dbReference>
<dbReference type="Gene3D" id="1.10.1510.10">
    <property type="entry name" value="Uncharacterised protein YqeY/AIM41 PF09424, N-terminal domain"/>
    <property type="match status" value="1"/>
</dbReference>
<dbReference type="PANTHER" id="PTHR28055:SF1">
    <property type="entry name" value="ALTERED INHERITANCE OF MITOCHONDRIA PROTEIN 41, MITOCHONDRIAL"/>
    <property type="match status" value="1"/>
</dbReference>
<dbReference type="Gene3D" id="1.10.10.410">
    <property type="match status" value="1"/>
</dbReference>
<dbReference type="PANTHER" id="PTHR28055">
    <property type="entry name" value="ALTERED INHERITANCE OF MITOCHONDRIA PROTEIN 41, MITOCHONDRIAL"/>
    <property type="match status" value="1"/>
</dbReference>
<dbReference type="InterPro" id="IPR003789">
    <property type="entry name" value="Asn/Gln_tRNA_amidoTrase-B-like"/>
</dbReference>